<dbReference type="Pfam" id="PF00378">
    <property type="entry name" value="ECH_1"/>
    <property type="match status" value="1"/>
</dbReference>
<gene>
    <name evidence="2" type="ORF">GCM10023231_14770</name>
</gene>
<keyword evidence="3" id="KW-1185">Reference proteome</keyword>
<dbReference type="PANTHER" id="PTHR42964">
    <property type="entry name" value="ENOYL-COA HYDRATASE"/>
    <property type="match status" value="1"/>
</dbReference>
<dbReference type="Gene3D" id="3.90.226.10">
    <property type="entry name" value="2-enoyl-CoA Hydratase, Chain A, domain 1"/>
    <property type="match status" value="1"/>
</dbReference>
<reference evidence="3" key="1">
    <citation type="journal article" date="2019" name="Int. J. Syst. Evol. Microbiol.">
        <title>The Global Catalogue of Microorganisms (GCM) 10K type strain sequencing project: providing services to taxonomists for standard genome sequencing and annotation.</title>
        <authorList>
            <consortium name="The Broad Institute Genomics Platform"/>
            <consortium name="The Broad Institute Genome Sequencing Center for Infectious Disease"/>
            <person name="Wu L."/>
            <person name="Ma J."/>
        </authorList>
    </citation>
    <scope>NUCLEOTIDE SEQUENCE [LARGE SCALE GENOMIC DNA]</scope>
    <source>
        <strain evidence="3">JCM 18200</strain>
    </source>
</reference>
<evidence type="ECO:0000313" key="3">
    <source>
        <dbReference type="Proteomes" id="UP001501411"/>
    </source>
</evidence>
<sequence>MKKHHLDTGTVATTIDGKVAYITFSHPAHNALPSALLSRLAALIRRLGKTVTIKLIVLQSEGDRTFCAGANFDELLSIENAVEGKTFFNGFVHVINAIRLANQLVVGRIQGKAVGGAVGLAAACDYCFATIHAQIKLSELSIGIGPFVVAPVIQRKIGLSKLTELTLQPDVFKSAQWGLEAGLFQVVSQDIHTMDTLLKDFCERLVSYSPLALSEIKKMLWKGTADWDALLFNQAEISGKLVVDKKTKSLLKQFKTKKR</sequence>
<dbReference type="CDD" id="cd06558">
    <property type="entry name" value="crotonase-like"/>
    <property type="match status" value="1"/>
</dbReference>
<organism evidence="2 3">
    <name type="scientific">Olivibacter ginsenosidimutans</name>
    <dbReference type="NCBI Taxonomy" id="1176537"/>
    <lineage>
        <taxon>Bacteria</taxon>
        <taxon>Pseudomonadati</taxon>
        <taxon>Bacteroidota</taxon>
        <taxon>Sphingobacteriia</taxon>
        <taxon>Sphingobacteriales</taxon>
        <taxon>Sphingobacteriaceae</taxon>
        <taxon>Olivibacter</taxon>
    </lineage>
</organism>
<dbReference type="SUPFAM" id="SSF52096">
    <property type="entry name" value="ClpP/crotonase"/>
    <property type="match status" value="1"/>
</dbReference>
<dbReference type="PANTHER" id="PTHR42964:SF1">
    <property type="entry name" value="POLYKETIDE BIOSYNTHESIS ENOYL-COA HYDRATASE PKSH-RELATED"/>
    <property type="match status" value="1"/>
</dbReference>
<name>A0ABP9AZY1_9SPHI</name>
<dbReference type="InterPro" id="IPR001753">
    <property type="entry name" value="Enoyl-CoA_hydra/iso"/>
</dbReference>
<dbReference type="RefSeq" id="WP_345231111.1">
    <property type="nucleotide sequence ID" value="NZ_BAABIQ010000008.1"/>
</dbReference>
<dbReference type="EMBL" id="BAABIQ010000008">
    <property type="protein sequence ID" value="GAA4787684.1"/>
    <property type="molecule type" value="Genomic_DNA"/>
</dbReference>
<protein>
    <submittedName>
        <fullName evidence="2">Enoyl-CoA hydratase/isomerase family protein</fullName>
    </submittedName>
</protein>
<comment type="similarity">
    <text evidence="1">Belongs to the enoyl-CoA hydratase/isomerase family.</text>
</comment>
<comment type="caution">
    <text evidence="2">The sequence shown here is derived from an EMBL/GenBank/DDBJ whole genome shotgun (WGS) entry which is preliminary data.</text>
</comment>
<evidence type="ECO:0000256" key="1">
    <source>
        <dbReference type="ARBA" id="ARBA00005254"/>
    </source>
</evidence>
<proteinExistence type="inferred from homology"/>
<evidence type="ECO:0000313" key="2">
    <source>
        <dbReference type="EMBL" id="GAA4787684.1"/>
    </source>
</evidence>
<dbReference type="InterPro" id="IPR051683">
    <property type="entry name" value="Enoyl-CoA_Hydratase/Isomerase"/>
</dbReference>
<accession>A0ABP9AZY1</accession>
<dbReference type="InterPro" id="IPR029045">
    <property type="entry name" value="ClpP/crotonase-like_dom_sf"/>
</dbReference>
<dbReference type="Proteomes" id="UP001501411">
    <property type="component" value="Unassembled WGS sequence"/>
</dbReference>